<dbReference type="Proteomes" id="UP000252387">
    <property type="component" value="Unassembled WGS sequence"/>
</dbReference>
<feature type="region of interest" description="Disordered" evidence="1">
    <location>
        <begin position="1"/>
        <end position="64"/>
    </location>
</feature>
<accession>A0A368KIG4</accession>
<reference evidence="2 3" key="1">
    <citation type="submission" date="2018-05" db="EMBL/GenBank/DDBJ databases">
        <title>Draft genome sequence of Rhodanobacter denitrificans Yn1 isolated from gold copper mine.</title>
        <authorList>
            <person name="Yang N."/>
            <person name="Mazhar H.S."/>
            <person name="Rensing C."/>
        </authorList>
    </citation>
    <scope>NUCLEOTIDE SEQUENCE [LARGE SCALE GENOMIC DNA]</scope>
    <source>
        <strain evidence="2 3">Yn1</strain>
    </source>
</reference>
<sequence>MRAHAHGTIRAVTSRRKPAAAVTCQPSSGQVGGNSQRSVAGRGVRGDTRAGTARERTHWAGAGITTSGVAARWRADEPPDLQHAGAIR</sequence>
<evidence type="ECO:0000313" key="2">
    <source>
        <dbReference type="EMBL" id="RCS30958.1"/>
    </source>
</evidence>
<feature type="compositionally biased region" description="Basic residues" evidence="1">
    <location>
        <begin position="1"/>
        <end position="18"/>
    </location>
</feature>
<comment type="caution">
    <text evidence="2">The sequence shown here is derived from an EMBL/GenBank/DDBJ whole genome shotgun (WGS) entry which is preliminary data.</text>
</comment>
<keyword evidence="3" id="KW-1185">Reference proteome</keyword>
<dbReference type="AlphaFoldDB" id="A0A368KIG4"/>
<feature type="compositionally biased region" description="Basic and acidic residues" evidence="1">
    <location>
        <begin position="44"/>
        <end position="58"/>
    </location>
</feature>
<gene>
    <name evidence="2" type="ORF">DEO45_04205</name>
</gene>
<name>A0A368KIG4_9GAMM</name>
<evidence type="ECO:0000313" key="3">
    <source>
        <dbReference type="Proteomes" id="UP000252387"/>
    </source>
</evidence>
<organism evidence="2 3">
    <name type="scientific">Rhodanobacter denitrificans</name>
    <dbReference type="NCBI Taxonomy" id="666685"/>
    <lineage>
        <taxon>Bacteria</taxon>
        <taxon>Pseudomonadati</taxon>
        <taxon>Pseudomonadota</taxon>
        <taxon>Gammaproteobacteria</taxon>
        <taxon>Lysobacterales</taxon>
        <taxon>Rhodanobacteraceae</taxon>
        <taxon>Rhodanobacter</taxon>
    </lineage>
</organism>
<proteinExistence type="predicted"/>
<feature type="compositionally biased region" description="Polar residues" evidence="1">
    <location>
        <begin position="24"/>
        <end position="38"/>
    </location>
</feature>
<evidence type="ECO:0000256" key="1">
    <source>
        <dbReference type="SAM" id="MobiDB-lite"/>
    </source>
</evidence>
<dbReference type="EMBL" id="QFWQ01000003">
    <property type="protein sequence ID" value="RCS30958.1"/>
    <property type="molecule type" value="Genomic_DNA"/>
</dbReference>
<protein>
    <submittedName>
        <fullName evidence="2">Uncharacterized protein</fullName>
    </submittedName>
</protein>